<dbReference type="EMBL" id="JBEDUW010000006">
    <property type="protein sequence ID" value="KAK9925558.1"/>
    <property type="molecule type" value="Genomic_DNA"/>
</dbReference>
<feature type="compositionally biased region" description="Basic and acidic residues" evidence="1">
    <location>
        <begin position="102"/>
        <end position="114"/>
    </location>
</feature>
<gene>
    <name evidence="2" type="ORF">M0R45_033880</name>
</gene>
<comment type="caution">
    <text evidence="2">The sequence shown here is derived from an EMBL/GenBank/DDBJ whole genome shotgun (WGS) entry which is preliminary data.</text>
</comment>
<organism evidence="2 3">
    <name type="scientific">Rubus argutus</name>
    <name type="common">Southern blackberry</name>
    <dbReference type="NCBI Taxonomy" id="59490"/>
    <lineage>
        <taxon>Eukaryota</taxon>
        <taxon>Viridiplantae</taxon>
        <taxon>Streptophyta</taxon>
        <taxon>Embryophyta</taxon>
        <taxon>Tracheophyta</taxon>
        <taxon>Spermatophyta</taxon>
        <taxon>Magnoliopsida</taxon>
        <taxon>eudicotyledons</taxon>
        <taxon>Gunneridae</taxon>
        <taxon>Pentapetalae</taxon>
        <taxon>rosids</taxon>
        <taxon>fabids</taxon>
        <taxon>Rosales</taxon>
        <taxon>Rosaceae</taxon>
        <taxon>Rosoideae</taxon>
        <taxon>Rosoideae incertae sedis</taxon>
        <taxon>Rubus</taxon>
    </lineage>
</organism>
<keyword evidence="3" id="KW-1185">Reference proteome</keyword>
<evidence type="ECO:0000256" key="1">
    <source>
        <dbReference type="SAM" id="MobiDB-lite"/>
    </source>
</evidence>
<dbReference type="Proteomes" id="UP001457282">
    <property type="component" value="Unassembled WGS sequence"/>
</dbReference>
<feature type="compositionally biased region" description="Basic and acidic residues" evidence="1">
    <location>
        <begin position="7"/>
        <end position="16"/>
    </location>
</feature>
<proteinExistence type="predicted"/>
<feature type="compositionally biased region" description="Gly residues" evidence="1">
    <location>
        <begin position="53"/>
        <end position="62"/>
    </location>
</feature>
<feature type="region of interest" description="Disordered" evidence="1">
    <location>
        <begin position="1"/>
        <end position="119"/>
    </location>
</feature>
<evidence type="ECO:0000313" key="2">
    <source>
        <dbReference type="EMBL" id="KAK9925558.1"/>
    </source>
</evidence>
<name>A0AAW1WPP1_RUBAR</name>
<reference evidence="2 3" key="1">
    <citation type="journal article" date="2023" name="G3 (Bethesda)">
        <title>A chromosome-length genome assembly and annotation of blackberry (Rubus argutus, cv. 'Hillquist').</title>
        <authorList>
            <person name="Bruna T."/>
            <person name="Aryal R."/>
            <person name="Dudchenko O."/>
            <person name="Sargent D.J."/>
            <person name="Mead D."/>
            <person name="Buti M."/>
            <person name="Cavallini A."/>
            <person name="Hytonen T."/>
            <person name="Andres J."/>
            <person name="Pham M."/>
            <person name="Weisz D."/>
            <person name="Mascagni F."/>
            <person name="Usai G."/>
            <person name="Natali L."/>
            <person name="Bassil N."/>
            <person name="Fernandez G.E."/>
            <person name="Lomsadze A."/>
            <person name="Armour M."/>
            <person name="Olukolu B."/>
            <person name="Poorten T."/>
            <person name="Britton C."/>
            <person name="Davik J."/>
            <person name="Ashrafi H."/>
            <person name="Aiden E.L."/>
            <person name="Borodovsky M."/>
            <person name="Worthington M."/>
        </authorList>
    </citation>
    <scope>NUCLEOTIDE SEQUENCE [LARGE SCALE GENOMIC DNA]</scope>
    <source>
        <strain evidence="2">PI 553951</strain>
    </source>
</reference>
<protein>
    <submittedName>
        <fullName evidence="2">Uncharacterized protein</fullName>
    </submittedName>
</protein>
<feature type="compositionally biased region" description="Polar residues" evidence="1">
    <location>
        <begin position="18"/>
        <end position="29"/>
    </location>
</feature>
<evidence type="ECO:0000313" key="3">
    <source>
        <dbReference type="Proteomes" id="UP001457282"/>
    </source>
</evidence>
<accession>A0AAW1WPP1</accession>
<sequence>MGCGISKFERRHHEDGDLTTTASGINHPQPQVVDSEDGVKEKESSPSPSWPRLGGGGGGGLEGIKIKEDDEQGDDSLINYPRSPSFREYCTDSELPFGNDSSPDKDGDDIESHGTNRKIISKSIMSSPKTQYDKVVAPGSIRAAVAKTDYCNGRSGLKMRNVLSNSNHRWRGRGKPKLKLKLKL</sequence>
<dbReference type="AlphaFoldDB" id="A0AAW1WPP1"/>